<gene>
    <name evidence="7" type="ORF">ATANTOWER_022161</name>
</gene>
<dbReference type="SMART" id="SM00233">
    <property type="entry name" value="PH"/>
    <property type="match status" value="1"/>
</dbReference>
<dbReference type="InterPro" id="IPR001849">
    <property type="entry name" value="PH_domain"/>
</dbReference>
<name>A0ABU7BJM5_9TELE</name>
<evidence type="ECO:0000256" key="4">
    <source>
        <dbReference type="ARBA" id="ARBA00047899"/>
    </source>
</evidence>
<evidence type="ECO:0000256" key="2">
    <source>
        <dbReference type="ARBA" id="ARBA00022553"/>
    </source>
</evidence>
<comment type="caution">
    <text evidence="7">The sequence shown here is derived from an EMBL/GenBank/DDBJ whole genome shotgun (WGS) entry which is preliminary data.</text>
</comment>
<evidence type="ECO:0000313" key="8">
    <source>
        <dbReference type="Proteomes" id="UP001345963"/>
    </source>
</evidence>
<keyword evidence="3" id="KW-0808">Transferase</keyword>
<sequence length="256" mass="28152">CHALCHPKCSACLPATCGMSSDCSLHLSEGLCRDKGSSPGQQIKEAGGHMHLEGWMKQPRNGKRGQGWERKYVVLDGTKVSIYEIEPREESVKPLEEFDLCLSEGEVMIHGAVGASELPNTAKSDVPYILKLESRCHAPCWPGQAIYFMAPSFPDKQRWVAVMESVVAGGRAAREKAEADAATVCKRQMVLSPLVQVKSYRDKGAQVCTHNLHIPPGAHSSACAFHCVAWSSCFHLTRCYFSSPPLPIFYLTLYTL</sequence>
<dbReference type="EMBL" id="JAHUTI010053983">
    <property type="protein sequence ID" value="MED6249944.1"/>
    <property type="molecule type" value="Genomic_DNA"/>
</dbReference>
<evidence type="ECO:0000256" key="1">
    <source>
        <dbReference type="ARBA" id="ARBA00022527"/>
    </source>
</evidence>
<accession>A0ABU7BJM5</accession>
<dbReference type="Proteomes" id="UP001345963">
    <property type="component" value="Unassembled WGS sequence"/>
</dbReference>
<feature type="non-terminal residue" evidence="7">
    <location>
        <position position="1"/>
    </location>
</feature>
<dbReference type="PANTHER" id="PTHR22988">
    <property type="entry name" value="MYOTONIC DYSTROPHY S/T KINASE-RELATED"/>
    <property type="match status" value="1"/>
</dbReference>
<dbReference type="InterPro" id="IPR050839">
    <property type="entry name" value="Rho-assoc_Ser/Thr_Kinase"/>
</dbReference>
<feature type="domain" description="PH" evidence="6">
    <location>
        <begin position="49"/>
        <end position="168"/>
    </location>
</feature>
<dbReference type="Gene3D" id="2.30.29.30">
    <property type="entry name" value="Pleckstrin-homology domain (PH domain)/Phosphotyrosine-binding domain (PTB)"/>
    <property type="match status" value="1"/>
</dbReference>
<evidence type="ECO:0000259" key="6">
    <source>
        <dbReference type="PROSITE" id="PS50003"/>
    </source>
</evidence>
<dbReference type="SUPFAM" id="SSF50729">
    <property type="entry name" value="PH domain-like"/>
    <property type="match status" value="1"/>
</dbReference>
<dbReference type="PROSITE" id="PS50003">
    <property type="entry name" value="PH_DOMAIN"/>
    <property type="match status" value="1"/>
</dbReference>
<keyword evidence="2" id="KW-0597">Phosphoprotein</keyword>
<keyword evidence="8" id="KW-1185">Reference proteome</keyword>
<comment type="catalytic activity">
    <reaction evidence="5">
        <text>L-seryl-[protein] + ATP = O-phospho-L-seryl-[protein] + ADP + H(+)</text>
        <dbReference type="Rhea" id="RHEA:17989"/>
        <dbReference type="Rhea" id="RHEA-COMP:9863"/>
        <dbReference type="Rhea" id="RHEA-COMP:11604"/>
        <dbReference type="ChEBI" id="CHEBI:15378"/>
        <dbReference type="ChEBI" id="CHEBI:29999"/>
        <dbReference type="ChEBI" id="CHEBI:30616"/>
        <dbReference type="ChEBI" id="CHEBI:83421"/>
        <dbReference type="ChEBI" id="CHEBI:456216"/>
        <dbReference type="EC" id="2.7.11.1"/>
    </reaction>
</comment>
<evidence type="ECO:0000313" key="7">
    <source>
        <dbReference type="EMBL" id="MED6249944.1"/>
    </source>
</evidence>
<keyword evidence="1" id="KW-0723">Serine/threonine-protein kinase</keyword>
<dbReference type="InterPro" id="IPR011993">
    <property type="entry name" value="PH-like_dom_sf"/>
</dbReference>
<organism evidence="7 8">
    <name type="scientific">Ataeniobius toweri</name>
    <dbReference type="NCBI Taxonomy" id="208326"/>
    <lineage>
        <taxon>Eukaryota</taxon>
        <taxon>Metazoa</taxon>
        <taxon>Chordata</taxon>
        <taxon>Craniata</taxon>
        <taxon>Vertebrata</taxon>
        <taxon>Euteleostomi</taxon>
        <taxon>Actinopterygii</taxon>
        <taxon>Neopterygii</taxon>
        <taxon>Teleostei</taxon>
        <taxon>Neoteleostei</taxon>
        <taxon>Acanthomorphata</taxon>
        <taxon>Ovalentaria</taxon>
        <taxon>Atherinomorphae</taxon>
        <taxon>Cyprinodontiformes</taxon>
        <taxon>Goodeidae</taxon>
        <taxon>Ataeniobius</taxon>
    </lineage>
</organism>
<evidence type="ECO:0000256" key="3">
    <source>
        <dbReference type="ARBA" id="ARBA00022777"/>
    </source>
</evidence>
<protein>
    <recommendedName>
        <fullName evidence="6">PH domain-containing protein</fullName>
    </recommendedName>
</protein>
<comment type="catalytic activity">
    <reaction evidence="4">
        <text>L-threonyl-[protein] + ATP = O-phospho-L-threonyl-[protein] + ADP + H(+)</text>
        <dbReference type="Rhea" id="RHEA:46608"/>
        <dbReference type="Rhea" id="RHEA-COMP:11060"/>
        <dbReference type="Rhea" id="RHEA-COMP:11605"/>
        <dbReference type="ChEBI" id="CHEBI:15378"/>
        <dbReference type="ChEBI" id="CHEBI:30013"/>
        <dbReference type="ChEBI" id="CHEBI:30616"/>
        <dbReference type="ChEBI" id="CHEBI:61977"/>
        <dbReference type="ChEBI" id="CHEBI:456216"/>
        <dbReference type="EC" id="2.7.11.1"/>
    </reaction>
</comment>
<evidence type="ECO:0000256" key="5">
    <source>
        <dbReference type="ARBA" id="ARBA00048679"/>
    </source>
</evidence>
<keyword evidence="3" id="KW-0418">Kinase</keyword>
<reference evidence="7 8" key="1">
    <citation type="submission" date="2021-07" db="EMBL/GenBank/DDBJ databases">
        <authorList>
            <person name="Palmer J.M."/>
        </authorList>
    </citation>
    <scope>NUCLEOTIDE SEQUENCE [LARGE SCALE GENOMIC DNA]</scope>
    <source>
        <strain evidence="7 8">AT_MEX2019</strain>
        <tissue evidence="7">Muscle</tissue>
    </source>
</reference>
<proteinExistence type="predicted"/>
<dbReference type="Pfam" id="PF00169">
    <property type="entry name" value="PH"/>
    <property type="match status" value="1"/>
</dbReference>
<dbReference type="PANTHER" id="PTHR22988:SF71">
    <property type="entry name" value="CITRON RHO-INTERACTING KINASE"/>
    <property type="match status" value="1"/>
</dbReference>